<dbReference type="InterPro" id="IPR001910">
    <property type="entry name" value="Inosine/uridine_hydrolase_dom"/>
</dbReference>
<evidence type="ECO:0000256" key="1">
    <source>
        <dbReference type="ARBA" id="ARBA00022801"/>
    </source>
</evidence>
<evidence type="ECO:0000313" key="4">
    <source>
        <dbReference type="EMBL" id="HIZ22085.1"/>
    </source>
</evidence>
<dbReference type="GO" id="GO:0006152">
    <property type="term" value="P:purine nucleoside catabolic process"/>
    <property type="evidence" value="ECO:0007669"/>
    <property type="project" value="TreeGrafter"/>
</dbReference>
<dbReference type="InterPro" id="IPR023186">
    <property type="entry name" value="IUNH"/>
</dbReference>
<organism evidence="4 5">
    <name type="scientific">Candidatus Blautia faecigallinarum</name>
    <dbReference type="NCBI Taxonomy" id="2838488"/>
    <lineage>
        <taxon>Bacteria</taxon>
        <taxon>Bacillati</taxon>
        <taxon>Bacillota</taxon>
        <taxon>Clostridia</taxon>
        <taxon>Lachnospirales</taxon>
        <taxon>Lachnospiraceae</taxon>
        <taxon>Blautia</taxon>
    </lineage>
</organism>
<dbReference type="Pfam" id="PF01156">
    <property type="entry name" value="IU_nuc_hydro"/>
    <property type="match status" value="1"/>
</dbReference>
<dbReference type="Proteomes" id="UP000824041">
    <property type="component" value="Unassembled WGS sequence"/>
</dbReference>
<dbReference type="GO" id="GO:0008477">
    <property type="term" value="F:purine nucleosidase activity"/>
    <property type="evidence" value="ECO:0007669"/>
    <property type="project" value="TreeGrafter"/>
</dbReference>
<reference evidence="4" key="2">
    <citation type="submission" date="2021-04" db="EMBL/GenBank/DDBJ databases">
        <authorList>
            <person name="Gilroy R."/>
        </authorList>
    </citation>
    <scope>NUCLEOTIDE SEQUENCE</scope>
    <source>
        <strain evidence="4">14324</strain>
    </source>
</reference>
<gene>
    <name evidence="4" type="ORF">IAA21_04700</name>
</gene>
<keyword evidence="1 4" id="KW-0378">Hydrolase</keyword>
<dbReference type="EMBL" id="DXBU01000062">
    <property type="protein sequence ID" value="HIZ22085.1"/>
    <property type="molecule type" value="Genomic_DNA"/>
</dbReference>
<dbReference type="PANTHER" id="PTHR12304:SF4">
    <property type="entry name" value="URIDINE NUCLEOSIDASE"/>
    <property type="match status" value="1"/>
</dbReference>
<feature type="domain" description="Inosine/uridine-preferring nucleoside hydrolase" evidence="3">
    <location>
        <begin position="16"/>
        <end position="253"/>
    </location>
</feature>
<accession>A0A9D2DS55</accession>
<dbReference type="Gene3D" id="3.90.245.10">
    <property type="entry name" value="Ribonucleoside hydrolase-like"/>
    <property type="match status" value="1"/>
</dbReference>
<keyword evidence="2" id="KW-0326">Glycosidase</keyword>
<sequence>MWNYAFTVPENKKVRVIVHTDCKNEADDQFAVAHHLMTPRFDVKGLVAGHFWKNPQIYGEDGTARASYEEILKVMDLMGVKDQYPVYMGASRGLADEKTPIDCEGARFIIQEAMREDSRPLYIACQGSLTDVASALLLKPEIAERMTVIWVGGGDYPKGGFEFNLMMDVHAANVVFSSKVPLWQIPMSIYKVMAVSLAELQLKVAPCGKIGEYLFRQMVEFNHYAAKYEMLWPHGEIWGLGDQASIAVLMEELEKVSYDLVPAPGIAEDMTYIHGRDNREIRVYKYLDARLTLEDFFAKLALNYGQKNEK</sequence>
<dbReference type="SUPFAM" id="SSF53590">
    <property type="entry name" value="Nucleoside hydrolase"/>
    <property type="match status" value="1"/>
</dbReference>
<name>A0A9D2DS55_9FIRM</name>
<protein>
    <submittedName>
        <fullName evidence="4">Nucleoside hydrolase</fullName>
    </submittedName>
</protein>
<evidence type="ECO:0000259" key="3">
    <source>
        <dbReference type="Pfam" id="PF01156"/>
    </source>
</evidence>
<dbReference type="PANTHER" id="PTHR12304">
    <property type="entry name" value="INOSINE-URIDINE PREFERRING NUCLEOSIDE HYDROLASE"/>
    <property type="match status" value="1"/>
</dbReference>
<dbReference type="InterPro" id="IPR036452">
    <property type="entry name" value="Ribo_hydro-like"/>
</dbReference>
<dbReference type="GO" id="GO:0005829">
    <property type="term" value="C:cytosol"/>
    <property type="evidence" value="ECO:0007669"/>
    <property type="project" value="TreeGrafter"/>
</dbReference>
<dbReference type="AlphaFoldDB" id="A0A9D2DS55"/>
<evidence type="ECO:0000256" key="2">
    <source>
        <dbReference type="ARBA" id="ARBA00023295"/>
    </source>
</evidence>
<reference evidence="4" key="1">
    <citation type="journal article" date="2021" name="PeerJ">
        <title>Extensive microbial diversity within the chicken gut microbiome revealed by metagenomics and culture.</title>
        <authorList>
            <person name="Gilroy R."/>
            <person name="Ravi A."/>
            <person name="Getino M."/>
            <person name="Pursley I."/>
            <person name="Horton D.L."/>
            <person name="Alikhan N.F."/>
            <person name="Baker D."/>
            <person name="Gharbi K."/>
            <person name="Hall N."/>
            <person name="Watson M."/>
            <person name="Adriaenssens E.M."/>
            <person name="Foster-Nyarko E."/>
            <person name="Jarju S."/>
            <person name="Secka A."/>
            <person name="Antonio M."/>
            <person name="Oren A."/>
            <person name="Chaudhuri R.R."/>
            <person name="La Ragione R."/>
            <person name="Hildebrand F."/>
            <person name="Pallen M.J."/>
        </authorList>
    </citation>
    <scope>NUCLEOTIDE SEQUENCE</scope>
    <source>
        <strain evidence="4">14324</strain>
    </source>
</reference>
<proteinExistence type="predicted"/>
<comment type="caution">
    <text evidence="4">The sequence shown here is derived from an EMBL/GenBank/DDBJ whole genome shotgun (WGS) entry which is preliminary data.</text>
</comment>
<evidence type="ECO:0000313" key="5">
    <source>
        <dbReference type="Proteomes" id="UP000824041"/>
    </source>
</evidence>